<keyword evidence="3" id="KW-1185">Reference proteome</keyword>
<dbReference type="SUPFAM" id="SSF53474">
    <property type="entry name" value="alpha/beta-Hydrolases"/>
    <property type="match status" value="1"/>
</dbReference>
<evidence type="ECO:0000313" key="3">
    <source>
        <dbReference type="Proteomes" id="UP000092573"/>
    </source>
</evidence>
<dbReference type="Gene3D" id="3.40.50.1820">
    <property type="entry name" value="alpha/beta hydrolase"/>
    <property type="match status" value="1"/>
</dbReference>
<dbReference type="PANTHER" id="PTHR45856:SF24">
    <property type="entry name" value="FUNGAL LIPASE-LIKE DOMAIN-CONTAINING PROTEIN"/>
    <property type="match status" value="1"/>
</dbReference>
<dbReference type="OrthoDB" id="5522031at2"/>
<dbReference type="Pfam" id="PF01764">
    <property type="entry name" value="Lipase_3"/>
    <property type="match status" value="1"/>
</dbReference>
<dbReference type="KEGG" id="pyg:AWM70_08975"/>
<proteinExistence type="predicted"/>
<dbReference type="RefSeq" id="WP_068695623.1">
    <property type="nucleotide sequence ID" value="NZ_CP014167.1"/>
</dbReference>
<gene>
    <name evidence="2" type="ORF">AWM70_08975</name>
</gene>
<protein>
    <submittedName>
        <fullName evidence="2">Lipase</fullName>
    </submittedName>
</protein>
<dbReference type="Proteomes" id="UP000092573">
    <property type="component" value="Chromosome"/>
</dbReference>
<sequence>MTDSSLHHQRAIFLAAVCSQTYAQFNNPDAAVIVPAPYRICHVIKARSLTHHKEPFGFILEAPEELIIAFRGTSSTTNWIADMLASQTRFKYVQSDCRTHRGFTSIYASARKALLSAVAKLPANKPLFITGHSLGAALATLCALDLAANTAFKSPYLYTFGSPRVGDPAFAKTFSRYVPNSWRFANLYDVVTMAPPPVYKLPKQEKKYYYSHVRTHSPLTFVNGAFGPNHVIGSYYGELSKLDSEFARRLNDSCPGFCPAPL</sequence>
<feature type="domain" description="Fungal lipase-type" evidence="1">
    <location>
        <begin position="67"/>
        <end position="197"/>
    </location>
</feature>
<dbReference type="CDD" id="cd00519">
    <property type="entry name" value="Lipase_3"/>
    <property type="match status" value="1"/>
</dbReference>
<dbReference type="GO" id="GO:0006629">
    <property type="term" value="P:lipid metabolic process"/>
    <property type="evidence" value="ECO:0007669"/>
    <property type="project" value="InterPro"/>
</dbReference>
<dbReference type="InterPro" id="IPR051218">
    <property type="entry name" value="Sec_MonoDiacylglyc_Lipase"/>
</dbReference>
<dbReference type="EMBL" id="CP014167">
    <property type="protein sequence ID" value="ANS74704.1"/>
    <property type="molecule type" value="Genomic_DNA"/>
</dbReference>
<accession>A0A1B1MZV6</accession>
<name>A0A1B1MZV6_9BACL</name>
<dbReference type="InterPro" id="IPR029058">
    <property type="entry name" value="AB_hydrolase_fold"/>
</dbReference>
<dbReference type="STRING" id="1462996.AWM70_08975"/>
<dbReference type="PANTHER" id="PTHR45856">
    <property type="entry name" value="ALPHA/BETA-HYDROLASES SUPERFAMILY PROTEIN"/>
    <property type="match status" value="1"/>
</dbReference>
<organism evidence="2 3">
    <name type="scientific">Paenibacillus yonginensis</name>
    <dbReference type="NCBI Taxonomy" id="1462996"/>
    <lineage>
        <taxon>Bacteria</taxon>
        <taxon>Bacillati</taxon>
        <taxon>Bacillota</taxon>
        <taxon>Bacilli</taxon>
        <taxon>Bacillales</taxon>
        <taxon>Paenibacillaceae</taxon>
        <taxon>Paenibacillus</taxon>
    </lineage>
</organism>
<evidence type="ECO:0000313" key="2">
    <source>
        <dbReference type="EMBL" id="ANS74704.1"/>
    </source>
</evidence>
<dbReference type="AlphaFoldDB" id="A0A1B1MZV6"/>
<reference evidence="2 3" key="1">
    <citation type="submission" date="2016-01" db="EMBL/GenBank/DDBJ databases">
        <title>Complete Genome Sequence of Paenibacillus yonginensis DCY84, a novel Plant Growth-Promoting Bacteria with Elicitation of Induced Systemic Resistance.</title>
        <authorList>
            <person name="Kim Y.J."/>
            <person name="Yang D.C."/>
            <person name="Sukweenadhi J."/>
        </authorList>
    </citation>
    <scope>NUCLEOTIDE SEQUENCE [LARGE SCALE GENOMIC DNA]</scope>
    <source>
        <strain evidence="2 3">DCY84</strain>
    </source>
</reference>
<evidence type="ECO:0000259" key="1">
    <source>
        <dbReference type="Pfam" id="PF01764"/>
    </source>
</evidence>
<dbReference type="InterPro" id="IPR002921">
    <property type="entry name" value="Fungal_lipase-type"/>
</dbReference>